<name>A0A6A5W0K0_9PLEO</name>
<dbReference type="EMBL" id="ML977641">
    <property type="protein sequence ID" value="KAF1995303.1"/>
    <property type="molecule type" value="Genomic_DNA"/>
</dbReference>
<evidence type="ECO:0000313" key="2">
    <source>
        <dbReference type="Proteomes" id="UP000799779"/>
    </source>
</evidence>
<dbReference type="AlphaFoldDB" id="A0A6A5W0K0"/>
<evidence type="ECO:0000313" key="1">
    <source>
        <dbReference type="EMBL" id="KAF1995303.1"/>
    </source>
</evidence>
<protein>
    <submittedName>
        <fullName evidence="1">Uncharacterized protein</fullName>
    </submittedName>
</protein>
<organism evidence="1 2">
    <name type="scientific">Amniculicola lignicola CBS 123094</name>
    <dbReference type="NCBI Taxonomy" id="1392246"/>
    <lineage>
        <taxon>Eukaryota</taxon>
        <taxon>Fungi</taxon>
        <taxon>Dikarya</taxon>
        <taxon>Ascomycota</taxon>
        <taxon>Pezizomycotina</taxon>
        <taxon>Dothideomycetes</taxon>
        <taxon>Pleosporomycetidae</taxon>
        <taxon>Pleosporales</taxon>
        <taxon>Amniculicolaceae</taxon>
        <taxon>Amniculicola</taxon>
    </lineage>
</organism>
<dbReference type="Proteomes" id="UP000799779">
    <property type="component" value="Unassembled WGS sequence"/>
</dbReference>
<accession>A0A6A5W0K0</accession>
<keyword evidence="2" id="KW-1185">Reference proteome</keyword>
<proteinExistence type="predicted"/>
<gene>
    <name evidence="1" type="ORF">P154DRAFT_580958</name>
</gene>
<sequence length="211" mass="24142">MKLNEEHSHEPRCGLCRGFVDEIDTKSYQAAPTRGGPDIHEVTYEDGWISVRSINLCTTKSNYNSFPSLYLVHKRCYDYFKATPFHNVPLRYIIASATPLCQTEPENLSDMAAAALVKVVTKNQIQILEEESYGLIQHMQNAVPMELQDIVLSHCQYDTALAIIATCYLGERYMFEKYLDRYPAAAHFQKCICKQNEGVSRVEVNRCIEDM</sequence>
<reference evidence="1" key="1">
    <citation type="journal article" date="2020" name="Stud. Mycol.">
        <title>101 Dothideomycetes genomes: a test case for predicting lifestyles and emergence of pathogens.</title>
        <authorList>
            <person name="Haridas S."/>
            <person name="Albert R."/>
            <person name="Binder M."/>
            <person name="Bloem J."/>
            <person name="Labutti K."/>
            <person name="Salamov A."/>
            <person name="Andreopoulos B."/>
            <person name="Baker S."/>
            <person name="Barry K."/>
            <person name="Bills G."/>
            <person name="Bluhm B."/>
            <person name="Cannon C."/>
            <person name="Castanera R."/>
            <person name="Culley D."/>
            <person name="Daum C."/>
            <person name="Ezra D."/>
            <person name="Gonzalez J."/>
            <person name="Henrissat B."/>
            <person name="Kuo A."/>
            <person name="Liang C."/>
            <person name="Lipzen A."/>
            <person name="Lutzoni F."/>
            <person name="Magnuson J."/>
            <person name="Mondo S."/>
            <person name="Nolan M."/>
            <person name="Ohm R."/>
            <person name="Pangilinan J."/>
            <person name="Park H.-J."/>
            <person name="Ramirez L."/>
            <person name="Alfaro M."/>
            <person name="Sun H."/>
            <person name="Tritt A."/>
            <person name="Yoshinaga Y."/>
            <person name="Zwiers L.-H."/>
            <person name="Turgeon B."/>
            <person name="Goodwin S."/>
            <person name="Spatafora J."/>
            <person name="Crous P."/>
            <person name="Grigoriev I."/>
        </authorList>
    </citation>
    <scope>NUCLEOTIDE SEQUENCE</scope>
    <source>
        <strain evidence="1">CBS 123094</strain>
    </source>
</reference>